<keyword evidence="2" id="KW-1185">Reference proteome</keyword>
<dbReference type="InterPro" id="IPR037883">
    <property type="entry name" value="Knr4/Smi1-like_sf"/>
</dbReference>
<sequence>MNANKLEIPEHLHNDIIALITYLEKEAPKNANRSKVSANDLARMEATAGFAMPPAFREFWLKGGSAYWEDEQLTCLSYCYTDYSSADNTLYRMLFTSLLFTGKKSELLEQEKGLLYACWIVGMIKEGDKRTFLSVMHWAACMLFI</sequence>
<proteinExistence type="predicted"/>
<evidence type="ECO:0000313" key="2">
    <source>
        <dbReference type="Proteomes" id="UP000318815"/>
    </source>
</evidence>
<organism evidence="1 2">
    <name type="scientific">Chitinophaga pinensis</name>
    <dbReference type="NCBI Taxonomy" id="79329"/>
    <lineage>
        <taxon>Bacteria</taxon>
        <taxon>Pseudomonadati</taxon>
        <taxon>Bacteroidota</taxon>
        <taxon>Chitinophagia</taxon>
        <taxon>Chitinophagales</taxon>
        <taxon>Chitinophagaceae</taxon>
        <taxon>Chitinophaga</taxon>
    </lineage>
</organism>
<dbReference type="SUPFAM" id="SSF160631">
    <property type="entry name" value="SMI1/KNR4-like"/>
    <property type="match status" value="1"/>
</dbReference>
<dbReference type="Proteomes" id="UP000318815">
    <property type="component" value="Unassembled WGS sequence"/>
</dbReference>
<dbReference type="RefSeq" id="WP_146307618.1">
    <property type="nucleotide sequence ID" value="NZ_VOHS01000042.1"/>
</dbReference>
<dbReference type="AlphaFoldDB" id="A0A5C6LND0"/>
<dbReference type="EMBL" id="VOHS01000042">
    <property type="protein sequence ID" value="TWV95100.1"/>
    <property type="molecule type" value="Genomic_DNA"/>
</dbReference>
<name>A0A5C6LND0_9BACT</name>
<reference evidence="1 2" key="1">
    <citation type="submission" date="2019-08" db="EMBL/GenBank/DDBJ databases">
        <title>Whole genome sequencing of chitin degrading bacteria Chitinophaga pinensis YS16.</title>
        <authorList>
            <person name="Singh R.P."/>
            <person name="Manchanda G."/>
            <person name="Maurya I.K."/>
            <person name="Joshi N.K."/>
            <person name="Srivastava A.K."/>
        </authorList>
    </citation>
    <scope>NUCLEOTIDE SEQUENCE [LARGE SCALE GENOMIC DNA]</scope>
    <source>
        <strain evidence="1 2">YS-16</strain>
    </source>
</reference>
<evidence type="ECO:0008006" key="3">
    <source>
        <dbReference type="Google" id="ProtNLM"/>
    </source>
</evidence>
<evidence type="ECO:0000313" key="1">
    <source>
        <dbReference type="EMBL" id="TWV95100.1"/>
    </source>
</evidence>
<accession>A0A5C6LND0</accession>
<gene>
    <name evidence="1" type="ORF">FEF09_24820</name>
</gene>
<comment type="caution">
    <text evidence="1">The sequence shown here is derived from an EMBL/GenBank/DDBJ whole genome shotgun (WGS) entry which is preliminary data.</text>
</comment>
<protein>
    <recommendedName>
        <fullName evidence="3">SMI1/KNR4 family protein</fullName>
    </recommendedName>
</protein>